<keyword evidence="3" id="KW-0804">Transcription</keyword>
<dbReference type="EMBL" id="UGRY01000002">
    <property type="protein sequence ID" value="SUA80464.1"/>
    <property type="molecule type" value="Genomic_DNA"/>
</dbReference>
<dbReference type="PROSITE" id="PS50043">
    <property type="entry name" value="HTH_LUXR_2"/>
    <property type="match status" value="1"/>
</dbReference>
<dbReference type="CDD" id="cd06170">
    <property type="entry name" value="LuxR_C_like"/>
    <property type="match status" value="1"/>
</dbReference>
<keyword evidence="2" id="KW-0238">DNA-binding</keyword>
<evidence type="ECO:0000313" key="6">
    <source>
        <dbReference type="Proteomes" id="UP000255467"/>
    </source>
</evidence>
<keyword evidence="6" id="KW-1185">Reference proteome</keyword>
<evidence type="ECO:0000259" key="4">
    <source>
        <dbReference type="PROSITE" id="PS50043"/>
    </source>
</evidence>
<dbReference type="GO" id="GO:0003677">
    <property type="term" value="F:DNA binding"/>
    <property type="evidence" value="ECO:0007669"/>
    <property type="project" value="UniProtKB-KW"/>
</dbReference>
<dbReference type="PRINTS" id="PR00038">
    <property type="entry name" value="HTHLUXR"/>
</dbReference>
<dbReference type="AlphaFoldDB" id="A0A378YTL3"/>
<proteinExistence type="predicted"/>
<dbReference type="Pfam" id="PF00196">
    <property type="entry name" value="GerE"/>
    <property type="match status" value="1"/>
</dbReference>
<protein>
    <submittedName>
        <fullName evidence="5">Response regulator protein vraR</fullName>
    </submittedName>
</protein>
<dbReference type="OrthoDB" id="27092at2"/>
<dbReference type="SUPFAM" id="SSF48452">
    <property type="entry name" value="TPR-like"/>
    <property type="match status" value="1"/>
</dbReference>
<dbReference type="Proteomes" id="UP000255467">
    <property type="component" value="Unassembled WGS sequence"/>
</dbReference>
<keyword evidence="1" id="KW-0805">Transcription regulation</keyword>
<evidence type="ECO:0000256" key="1">
    <source>
        <dbReference type="ARBA" id="ARBA00023015"/>
    </source>
</evidence>
<dbReference type="STRING" id="1406858.GCA_000710895_06359"/>
<gene>
    <name evidence="5" type="primary">vraR_10</name>
    <name evidence="5" type="ORF">NCTC1934_04294</name>
</gene>
<evidence type="ECO:0000313" key="5">
    <source>
        <dbReference type="EMBL" id="SUA80464.1"/>
    </source>
</evidence>
<dbReference type="InterPro" id="IPR000792">
    <property type="entry name" value="Tscrpt_reg_LuxR_C"/>
</dbReference>
<reference evidence="5 6" key="1">
    <citation type="submission" date="2018-06" db="EMBL/GenBank/DDBJ databases">
        <authorList>
            <consortium name="Pathogen Informatics"/>
            <person name="Doyle S."/>
        </authorList>
    </citation>
    <scope>NUCLEOTIDE SEQUENCE [LARGE SCALE GENOMIC DNA]</scope>
    <source>
        <strain evidence="5 6">NCTC1934</strain>
    </source>
</reference>
<name>A0A378YTL3_9NOCA</name>
<dbReference type="SUPFAM" id="SSF46894">
    <property type="entry name" value="C-terminal effector domain of the bipartite response regulators"/>
    <property type="match status" value="1"/>
</dbReference>
<dbReference type="InterPro" id="IPR011990">
    <property type="entry name" value="TPR-like_helical_dom_sf"/>
</dbReference>
<dbReference type="SMART" id="SM00421">
    <property type="entry name" value="HTH_LUXR"/>
    <property type="match status" value="1"/>
</dbReference>
<dbReference type="PROSITE" id="PS00622">
    <property type="entry name" value="HTH_LUXR_1"/>
    <property type="match status" value="1"/>
</dbReference>
<feature type="domain" description="HTH luxR-type" evidence="4">
    <location>
        <begin position="474"/>
        <end position="539"/>
    </location>
</feature>
<dbReference type="GO" id="GO:0006355">
    <property type="term" value="P:regulation of DNA-templated transcription"/>
    <property type="evidence" value="ECO:0007669"/>
    <property type="project" value="InterPro"/>
</dbReference>
<dbReference type="Gene3D" id="1.10.10.10">
    <property type="entry name" value="Winged helix-like DNA-binding domain superfamily/Winged helix DNA-binding domain"/>
    <property type="match status" value="1"/>
</dbReference>
<sequence length="545" mass="59066">MGVVDNLLRAREAYERREWLAAFGTLSDLDADALDGDDFTRLATAAYLTGRTNDCVHALQRAYQRNLDSGEPLAAVRSAFWLAQTLLFTGESVVGGGWVTRAQRLLEEVPDDVVERGYVLVAAMFRHIFAGEFPAAARCADEVTDYGHRFAEPDLTAMGLCAQGRLALYSGHVREGLALLDEAMTCITTGCVSTMFVGHIYCAMIEACQEISDFGRAETWTIALTTWCADQPGLVMFTGQCAVHRGQLMRMHGAYDAALEEFELAIRRYTDTEAPAAAGLAMAERADVLRIRGAYDEADHAYHDALAFGHEPQPGLALLWLARGRQAAALGAARRLLAEADDPVHRSRLLPAAIEILLAVGESEEAAELGVELTRIGASFGCAALRAMAGHARGCIATVRDDYPAAITELRHAARIWSELGAPYETARCRVAIGRALRALGDEESARSELTAARRVFTELGAAPAEQAADEFLRPTNPCGLTARELEVLRLVAAGHTNPEIAATLVLSEKTVARHLSNIFTKIDVTSRTAAAAFAYEHNLYRATD</sequence>
<evidence type="ECO:0000256" key="2">
    <source>
        <dbReference type="ARBA" id="ARBA00023125"/>
    </source>
</evidence>
<dbReference type="InterPro" id="IPR036388">
    <property type="entry name" value="WH-like_DNA-bd_sf"/>
</dbReference>
<evidence type="ECO:0000256" key="3">
    <source>
        <dbReference type="ARBA" id="ARBA00023163"/>
    </source>
</evidence>
<dbReference type="PANTHER" id="PTHR44688">
    <property type="entry name" value="DNA-BINDING TRANSCRIPTIONAL ACTIVATOR DEVR_DOSR"/>
    <property type="match status" value="1"/>
</dbReference>
<dbReference type="RefSeq" id="WP_051038225.1">
    <property type="nucleotide sequence ID" value="NZ_UGRY01000002.1"/>
</dbReference>
<organism evidence="5 6">
    <name type="scientific">Nocardia otitidiscaviarum</name>
    <dbReference type="NCBI Taxonomy" id="1823"/>
    <lineage>
        <taxon>Bacteria</taxon>
        <taxon>Bacillati</taxon>
        <taxon>Actinomycetota</taxon>
        <taxon>Actinomycetes</taxon>
        <taxon>Mycobacteriales</taxon>
        <taxon>Nocardiaceae</taxon>
        <taxon>Nocardia</taxon>
    </lineage>
</organism>
<dbReference type="Gene3D" id="1.25.40.10">
    <property type="entry name" value="Tetratricopeptide repeat domain"/>
    <property type="match status" value="2"/>
</dbReference>
<accession>A0A378YTL3</accession>
<dbReference type="PANTHER" id="PTHR44688:SF16">
    <property type="entry name" value="DNA-BINDING TRANSCRIPTIONAL ACTIVATOR DEVR_DOSR"/>
    <property type="match status" value="1"/>
</dbReference>
<dbReference type="InterPro" id="IPR016032">
    <property type="entry name" value="Sig_transdc_resp-reg_C-effctor"/>
</dbReference>